<evidence type="ECO:0000259" key="1">
    <source>
        <dbReference type="PROSITE" id="PS50017"/>
    </source>
</evidence>
<dbReference type="FunCoup" id="H3BZF6">
    <property type="interactions" value="1222"/>
</dbReference>
<protein>
    <recommendedName>
        <fullName evidence="5">Fas (tnfrsf6)-associated via death domain</fullName>
    </recommendedName>
</protein>
<dbReference type="PROSITE" id="PS50168">
    <property type="entry name" value="DED"/>
    <property type="match status" value="1"/>
</dbReference>
<feature type="domain" description="Death" evidence="1">
    <location>
        <begin position="102"/>
        <end position="186"/>
    </location>
</feature>
<dbReference type="SUPFAM" id="SSF47986">
    <property type="entry name" value="DEATH domain"/>
    <property type="match status" value="1"/>
</dbReference>
<dbReference type="PANTHER" id="PTHR15077">
    <property type="entry name" value="FAS-ASSOCIATING DEATH DOMAIN-CONTAINING PROTEIN FADD"/>
    <property type="match status" value="1"/>
</dbReference>
<dbReference type="GO" id="GO:0042981">
    <property type="term" value="P:regulation of apoptotic process"/>
    <property type="evidence" value="ECO:0007669"/>
    <property type="project" value="InterPro"/>
</dbReference>
<dbReference type="GO" id="GO:0045089">
    <property type="term" value="P:positive regulation of innate immune response"/>
    <property type="evidence" value="ECO:0007669"/>
    <property type="project" value="TreeGrafter"/>
</dbReference>
<name>H3BZF6_TETNG</name>
<evidence type="ECO:0000259" key="2">
    <source>
        <dbReference type="PROSITE" id="PS50168"/>
    </source>
</evidence>
<dbReference type="FunFam" id="1.10.533.10:FF:000059">
    <property type="entry name" value="Fas-associated via death domain"/>
    <property type="match status" value="1"/>
</dbReference>
<dbReference type="Proteomes" id="UP000007303">
    <property type="component" value="Unassembled WGS sequence"/>
</dbReference>
<dbReference type="Ensembl" id="ENSTNIT00000003419.1">
    <property type="protein sequence ID" value="ENSTNIP00000001372.1"/>
    <property type="gene ID" value="ENSTNIG00000001613.1"/>
</dbReference>
<dbReference type="InterPro" id="IPR016729">
    <property type="entry name" value="FADD"/>
</dbReference>
<dbReference type="PROSITE" id="PS50017">
    <property type="entry name" value="DEATH_DOMAIN"/>
    <property type="match status" value="1"/>
</dbReference>
<dbReference type="GeneTree" id="ENSGT00390000002105"/>
<dbReference type="Pfam" id="PF00531">
    <property type="entry name" value="Death"/>
    <property type="match status" value="1"/>
</dbReference>
<keyword evidence="4" id="KW-1185">Reference proteome</keyword>
<evidence type="ECO:0000313" key="4">
    <source>
        <dbReference type="Proteomes" id="UP000007303"/>
    </source>
</evidence>
<reference evidence="4" key="1">
    <citation type="journal article" date="2004" name="Nature">
        <title>Genome duplication in the teleost fish Tetraodon nigroviridis reveals the early vertebrate proto-karyotype.</title>
        <authorList>
            <person name="Jaillon O."/>
            <person name="Aury J.-M."/>
            <person name="Brunet F."/>
            <person name="Petit J.-L."/>
            <person name="Stange-Thomann N."/>
            <person name="Mauceli E."/>
            <person name="Bouneau L."/>
            <person name="Fischer C."/>
            <person name="Ozouf-Costaz C."/>
            <person name="Bernot A."/>
            <person name="Nicaud S."/>
            <person name="Jaffe D."/>
            <person name="Fisher S."/>
            <person name="Lutfalla G."/>
            <person name="Dossat C."/>
            <person name="Segurens B."/>
            <person name="Dasilva C."/>
            <person name="Salanoubat M."/>
            <person name="Levy M."/>
            <person name="Boudet N."/>
            <person name="Castellano S."/>
            <person name="Anthouard V."/>
            <person name="Jubin C."/>
            <person name="Castelli V."/>
            <person name="Katinka M."/>
            <person name="Vacherie B."/>
            <person name="Biemont C."/>
            <person name="Skalli Z."/>
            <person name="Cattolico L."/>
            <person name="Poulain J."/>
            <person name="De Berardinis V."/>
            <person name="Cruaud C."/>
            <person name="Duprat S."/>
            <person name="Brottier P."/>
            <person name="Coutanceau J.-P."/>
            <person name="Gouzy J."/>
            <person name="Parra G."/>
            <person name="Lardier G."/>
            <person name="Chapple C."/>
            <person name="McKernan K.J."/>
            <person name="McEwan P."/>
            <person name="Bosak S."/>
            <person name="Kellis M."/>
            <person name="Volff J.-N."/>
            <person name="Guigo R."/>
            <person name="Zody M.C."/>
            <person name="Mesirov J."/>
            <person name="Lindblad-Toh K."/>
            <person name="Birren B."/>
            <person name="Nusbaum C."/>
            <person name="Kahn D."/>
            <person name="Robinson-Rechavi M."/>
            <person name="Laudet V."/>
            <person name="Schachter V."/>
            <person name="Quetier F."/>
            <person name="Saurin W."/>
            <person name="Scarpelli C."/>
            <person name="Wincker P."/>
            <person name="Lander E.S."/>
            <person name="Weissenbach J."/>
            <person name="Roest Crollius H."/>
        </authorList>
    </citation>
    <scope>NUCLEOTIDE SEQUENCE [LARGE SCALE GENOMIC DNA]</scope>
</reference>
<dbReference type="InterPro" id="IPR001875">
    <property type="entry name" value="DED_dom"/>
</dbReference>
<dbReference type="AlphaFoldDB" id="H3BZF6"/>
<reference evidence="3" key="3">
    <citation type="submission" date="2025-09" db="UniProtKB">
        <authorList>
            <consortium name="Ensembl"/>
        </authorList>
    </citation>
    <scope>IDENTIFICATION</scope>
</reference>
<dbReference type="SMART" id="SM00031">
    <property type="entry name" value="DED"/>
    <property type="match status" value="1"/>
</dbReference>
<dbReference type="GO" id="GO:0097191">
    <property type="term" value="P:extrinsic apoptotic signaling pathway"/>
    <property type="evidence" value="ECO:0007669"/>
    <property type="project" value="TreeGrafter"/>
</dbReference>
<dbReference type="GO" id="GO:0005123">
    <property type="term" value="F:death receptor binding"/>
    <property type="evidence" value="ECO:0007669"/>
    <property type="project" value="TreeGrafter"/>
</dbReference>
<evidence type="ECO:0000313" key="3">
    <source>
        <dbReference type="Ensembl" id="ENSTNIP00000001372.1"/>
    </source>
</evidence>
<dbReference type="InParanoid" id="H3BZF6"/>
<dbReference type="InterPro" id="IPR000488">
    <property type="entry name" value="Death_dom"/>
</dbReference>
<dbReference type="OMA" id="CKMNLVA"/>
<dbReference type="InterPro" id="IPR011029">
    <property type="entry name" value="DEATH-like_dom_sf"/>
</dbReference>
<dbReference type="STRING" id="99883.ENSTNIP00000001372"/>
<reference evidence="3" key="2">
    <citation type="submission" date="2025-08" db="UniProtKB">
        <authorList>
            <consortium name="Ensembl"/>
        </authorList>
    </citation>
    <scope>IDENTIFICATION</scope>
</reference>
<dbReference type="GO" id="GO:0089720">
    <property type="term" value="F:caspase binding"/>
    <property type="evidence" value="ECO:0007669"/>
    <property type="project" value="TreeGrafter"/>
</dbReference>
<evidence type="ECO:0008006" key="5">
    <source>
        <dbReference type="Google" id="ProtNLM"/>
    </source>
</evidence>
<sequence length="192" mass="22002">KFKAVLLEISDQLSEDQLENLKYLCQDEIGKRRMEKIDSGTKLFVVLKERGKLGEDSTEFLGQLLSEIHRDDLVEKLNAFYELQSSQAFQTQSLMNTFISKLDIAKEVIAENLGTRWRRLARKLGLSEVKLESISKRHPSELYETAVEMLKEWRKMRGPEADVADLIKALRACDFNMTADILESRLSVYAGG</sequence>
<dbReference type="Pfam" id="PF01335">
    <property type="entry name" value="DED"/>
    <property type="match status" value="1"/>
</dbReference>
<proteinExistence type="predicted"/>
<dbReference type="PANTHER" id="PTHR15077:SF10">
    <property type="entry name" value="FAS-ASSOCIATED DEATH DOMAIN PROTEIN"/>
    <property type="match status" value="1"/>
</dbReference>
<dbReference type="CDD" id="cd08336">
    <property type="entry name" value="DED_FADD"/>
    <property type="match status" value="1"/>
</dbReference>
<dbReference type="Gene3D" id="1.10.533.10">
    <property type="entry name" value="Death Domain, Fas"/>
    <property type="match status" value="2"/>
</dbReference>
<feature type="domain" description="DED" evidence="2">
    <location>
        <begin position="1"/>
        <end position="79"/>
    </location>
</feature>
<organism evidence="3 4">
    <name type="scientific">Tetraodon nigroviridis</name>
    <name type="common">Spotted green pufferfish</name>
    <name type="synonym">Chelonodon nigroviridis</name>
    <dbReference type="NCBI Taxonomy" id="99883"/>
    <lineage>
        <taxon>Eukaryota</taxon>
        <taxon>Metazoa</taxon>
        <taxon>Chordata</taxon>
        <taxon>Craniata</taxon>
        <taxon>Vertebrata</taxon>
        <taxon>Euteleostomi</taxon>
        <taxon>Actinopterygii</taxon>
        <taxon>Neopterygii</taxon>
        <taxon>Teleostei</taxon>
        <taxon>Neoteleostei</taxon>
        <taxon>Acanthomorphata</taxon>
        <taxon>Eupercaria</taxon>
        <taxon>Tetraodontiformes</taxon>
        <taxon>Tetradontoidea</taxon>
        <taxon>Tetraodontidae</taxon>
        <taxon>Tetraodon</taxon>
    </lineage>
</organism>
<dbReference type="SMART" id="SM00005">
    <property type="entry name" value="DEATH"/>
    <property type="match status" value="1"/>
</dbReference>
<dbReference type="GO" id="GO:0031265">
    <property type="term" value="C:CD95 death-inducing signaling complex"/>
    <property type="evidence" value="ECO:0007669"/>
    <property type="project" value="TreeGrafter"/>
</dbReference>
<accession>H3BZF6</accession>